<protein>
    <recommendedName>
        <fullName evidence="5">DISC1 scaffold protein</fullName>
    </recommendedName>
</protein>
<sequence>MFGAGPRGASAGGVGGGHCAAETLKQRLEDLEQEKSSLHFQLPSKQPPLSSFLGHLAAQAQAALHHRAAQQAGSDDSQAPLRMDPWPLEPTAQDNLHVSITRRDWLLQEKQQLQTEIEALQARMSVLEAKDQQLRREIEEQEQQLQWRGCDLTPLMCRLSLGQLQEVITALQDTLASANQIPFCAEPPENIRRKPFLYS</sequence>
<organism evidence="3 4">
    <name type="scientific">Propithecus coquereli</name>
    <name type="common">Coquerel's sifaka</name>
    <name type="synonym">Propithecus verreauxi coquereli</name>
    <dbReference type="NCBI Taxonomy" id="379532"/>
    <lineage>
        <taxon>Eukaryota</taxon>
        <taxon>Metazoa</taxon>
        <taxon>Chordata</taxon>
        <taxon>Craniata</taxon>
        <taxon>Vertebrata</taxon>
        <taxon>Euteleostomi</taxon>
        <taxon>Mammalia</taxon>
        <taxon>Eutheria</taxon>
        <taxon>Euarchontoglires</taxon>
        <taxon>Primates</taxon>
        <taxon>Strepsirrhini</taxon>
        <taxon>Lemuriformes</taxon>
        <taxon>Indriidae</taxon>
        <taxon>Propithecus</taxon>
    </lineage>
</organism>
<dbReference type="AlphaFoldDB" id="A0A2K6FI92"/>
<dbReference type="GO" id="GO:0005815">
    <property type="term" value="C:microtubule organizing center"/>
    <property type="evidence" value="ECO:0007669"/>
    <property type="project" value="TreeGrafter"/>
</dbReference>
<feature type="coiled-coil region" evidence="1">
    <location>
        <begin position="103"/>
        <end position="144"/>
    </location>
</feature>
<proteinExistence type="predicted"/>
<dbReference type="GO" id="GO:0060271">
    <property type="term" value="P:cilium assembly"/>
    <property type="evidence" value="ECO:0007669"/>
    <property type="project" value="TreeGrafter"/>
</dbReference>
<dbReference type="GO" id="GO:0001764">
    <property type="term" value="P:neuron migration"/>
    <property type="evidence" value="ECO:0007669"/>
    <property type="project" value="TreeGrafter"/>
</dbReference>
<feature type="region of interest" description="Disordered" evidence="2">
    <location>
        <begin position="64"/>
        <end position="83"/>
    </location>
</feature>
<dbReference type="GO" id="GO:0005874">
    <property type="term" value="C:microtubule"/>
    <property type="evidence" value="ECO:0007669"/>
    <property type="project" value="TreeGrafter"/>
</dbReference>
<evidence type="ECO:0000313" key="4">
    <source>
        <dbReference type="Proteomes" id="UP000233160"/>
    </source>
</evidence>
<keyword evidence="1" id="KW-0175">Coiled coil</keyword>
<feature type="compositionally biased region" description="Low complexity" evidence="2">
    <location>
        <begin position="64"/>
        <end position="79"/>
    </location>
</feature>
<name>A0A2K6FI92_PROCO</name>
<dbReference type="Ensembl" id="ENSPCOT00000024298.1">
    <property type="protein sequence ID" value="ENSPCOP00000013694.1"/>
    <property type="gene ID" value="ENSPCOG00000018491.1"/>
</dbReference>
<accession>A0A2K6FI92</accession>
<dbReference type="Proteomes" id="UP000233160">
    <property type="component" value="Unassembled WGS sequence"/>
</dbReference>
<dbReference type="OMA" id="ATHGLRD"/>
<evidence type="ECO:0000256" key="2">
    <source>
        <dbReference type="SAM" id="MobiDB-lite"/>
    </source>
</evidence>
<reference evidence="3" key="2">
    <citation type="submission" date="2025-09" db="UniProtKB">
        <authorList>
            <consortium name="Ensembl"/>
        </authorList>
    </citation>
    <scope>IDENTIFICATION</scope>
</reference>
<dbReference type="InterPro" id="IPR026081">
    <property type="entry name" value="DISC1"/>
</dbReference>
<keyword evidence="4" id="KW-1185">Reference proteome</keyword>
<dbReference type="PANTHER" id="PTHR14332">
    <property type="entry name" value="DISRUPTED IN SCHIZOPHRENIA 1 PROTEIN"/>
    <property type="match status" value="1"/>
</dbReference>
<dbReference type="PANTHER" id="PTHR14332:SF3">
    <property type="entry name" value="DISRUPTED IN SCHIZOPHRENIA 1 PROTEIN"/>
    <property type="match status" value="1"/>
</dbReference>
<evidence type="ECO:0008006" key="5">
    <source>
        <dbReference type="Google" id="ProtNLM"/>
    </source>
</evidence>
<dbReference type="GO" id="GO:0045111">
    <property type="term" value="C:intermediate filament cytoskeleton"/>
    <property type="evidence" value="ECO:0007669"/>
    <property type="project" value="TreeGrafter"/>
</dbReference>
<evidence type="ECO:0000256" key="1">
    <source>
        <dbReference type="SAM" id="Coils"/>
    </source>
</evidence>
<dbReference type="STRING" id="379532.ENSPCOP00000013694"/>
<reference evidence="3" key="1">
    <citation type="submission" date="2025-08" db="UniProtKB">
        <authorList>
            <consortium name="Ensembl"/>
        </authorList>
    </citation>
    <scope>IDENTIFICATION</scope>
</reference>
<evidence type="ECO:0000313" key="3">
    <source>
        <dbReference type="Ensembl" id="ENSPCOP00000013694.1"/>
    </source>
</evidence>
<dbReference type="GeneTree" id="ENSGT00390000006176"/>